<protein>
    <submittedName>
        <fullName evidence="2">Uncharacterized protein</fullName>
    </submittedName>
</protein>
<sequence length="71" mass="7401">MEGVRRPWWGLGGVFPATADTEHNGPYAAGVTRRARRPADRPVEAAARAPSAVRRSARAVPAGAPLAAALD</sequence>
<dbReference type="Proteomes" id="UP001500879">
    <property type="component" value="Unassembled WGS sequence"/>
</dbReference>
<evidence type="ECO:0000313" key="3">
    <source>
        <dbReference type="Proteomes" id="UP001500879"/>
    </source>
</evidence>
<name>A0ABP3ILT1_9ACTN</name>
<gene>
    <name evidence="2" type="ORF">GCM10010357_33650</name>
</gene>
<evidence type="ECO:0000256" key="1">
    <source>
        <dbReference type="SAM" id="MobiDB-lite"/>
    </source>
</evidence>
<keyword evidence="3" id="KW-1185">Reference proteome</keyword>
<proteinExistence type="predicted"/>
<dbReference type="EMBL" id="BAAABX010000038">
    <property type="protein sequence ID" value="GAA0409852.1"/>
    <property type="molecule type" value="Genomic_DNA"/>
</dbReference>
<feature type="region of interest" description="Disordered" evidence="1">
    <location>
        <begin position="19"/>
        <end position="50"/>
    </location>
</feature>
<reference evidence="3" key="1">
    <citation type="journal article" date="2019" name="Int. J. Syst. Evol. Microbiol.">
        <title>The Global Catalogue of Microorganisms (GCM) 10K type strain sequencing project: providing services to taxonomists for standard genome sequencing and annotation.</title>
        <authorList>
            <consortium name="The Broad Institute Genomics Platform"/>
            <consortium name="The Broad Institute Genome Sequencing Center for Infectious Disease"/>
            <person name="Wu L."/>
            <person name="Ma J."/>
        </authorList>
    </citation>
    <scope>NUCLEOTIDE SEQUENCE [LARGE SCALE GENOMIC DNA]</scope>
    <source>
        <strain evidence="3">JCM 4788</strain>
    </source>
</reference>
<accession>A0ABP3ILT1</accession>
<comment type="caution">
    <text evidence="2">The sequence shown here is derived from an EMBL/GenBank/DDBJ whole genome shotgun (WGS) entry which is preliminary data.</text>
</comment>
<organism evidence="2 3">
    <name type="scientific">Streptomyces luteireticuli</name>
    <dbReference type="NCBI Taxonomy" id="173858"/>
    <lineage>
        <taxon>Bacteria</taxon>
        <taxon>Bacillati</taxon>
        <taxon>Actinomycetota</taxon>
        <taxon>Actinomycetes</taxon>
        <taxon>Kitasatosporales</taxon>
        <taxon>Streptomycetaceae</taxon>
        <taxon>Streptomyces</taxon>
    </lineage>
</organism>
<evidence type="ECO:0000313" key="2">
    <source>
        <dbReference type="EMBL" id="GAA0409852.1"/>
    </source>
</evidence>